<dbReference type="Proteomes" id="UP000236333">
    <property type="component" value="Unassembled WGS sequence"/>
</dbReference>
<name>A0A2J7ZX01_9CHLO</name>
<keyword evidence="3" id="KW-1185">Reference proteome</keyword>
<evidence type="ECO:0000256" key="1">
    <source>
        <dbReference type="SAM" id="MobiDB-lite"/>
    </source>
</evidence>
<evidence type="ECO:0000313" key="2">
    <source>
        <dbReference type="EMBL" id="PNH04789.1"/>
    </source>
</evidence>
<gene>
    <name evidence="2" type="ORF">TSOC_008981</name>
</gene>
<proteinExistence type="predicted"/>
<sequence>MSDRCPTDPCAVLRLLAGAGLLAGPAAVRREREQPPQDGASAGLLAGASAGLLAAVRRERERPPLATGLESAHPLAATWLRNGARMPRDLIDGYFAAPRRHREKTMQSAGQSECCQSGVTASTGCATEEERFRDGGMRSGRRVRASSTSGDDCATDDERCCSTSSTPLASCRPSCEVSFELKAAPVSDKAIFEPVAAAAPLLPHDPSVMPRVADLLQQRVVAAYARRDEALAEDDDWSARLHEVEAERQHRELLRVVRRIVPARRIVGFEVAAAV</sequence>
<feature type="region of interest" description="Disordered" evidence="1">
    <location>
        <begin position="126"/>
        <end position="157"/>
    </location>
</feature>
<evidence type="ECO:0000313" key="3">
    <source>
        <dbReference type="Proteomes" id="UP000236333"/>
    </source>
</evidence>
<dbReference type="AlphaFoldDB" id="A0A2J7ZX01"/>
<comment type="caution">
    <text evidence="2">The sequence shown here is derived from an EMBL/GenBank/DDBJ whole genome shotgun (WGS) entry which is preliminary data.</text>
</comment>
<accession>A0A2J7ZX01</accession>
<organism evidence="2 3">
    <name type="scientific">Tetrabaena socialis</name>
    <dbReference type="NCBI Taxonomy" id="47790"/>
    <lineage>
        <taxon>Eukaryota</taxon>
        <taxon>Viridiplantae</taxon>
        <taxon>Chlorophyta</taxon>
        <taxon>core chlorophytes</taxon>
        <taxon>Chlorophyceae</taxon>
        <taxon>CS clade</taxon>
        <taxon>Chlamydomonadales</taxon>
        <taxon>Tetrabaenaceae</taxon>
        <taxon>Tetrabaena</taxon>
    </lineage>
</organism>
<dbReference type="EMBL" id="PGGS01000359">
    <property type="protein sequence ID" value="PNH04789.1"/>
    <property type="molecule type" value="Genomic_DNA"/>
</dbReference>
<protein>
    <submittedName>
        <fullName evidence="2">Uncharacterized protein</fullName>
    </submittedName>
</protein>
<reference evidence="2 3" key="1">
    <citation type="journal article" date="2017" name="Mol. Biol. Evol.">
        <title>The 4-celled Tetrabaena socialis nuclear genome reveals the essential components for genetic control of cell number at the origin of multicellularity in the volvocine lineage.</title>
        <authorList>
            <person name="Featherston J."/>
            <person name="Arakaki Y."/>
            <person name="Hanschen E.R."/>
            <person name="Ferris P.J."/>
            <person name="Michod R.E."/>
            <person name="Olson B.J.S.C."/>
            <person name="Nozaki H."/>
            <person name="Durand P.M."/>
        </authorList>
    </citation>
    <scope>NUCLEOTIDE SEQUENCE [LARGE SCALE GENOMIC DNA]</scope>
    <source>
        <strain evidence="2 3">NIES-571</strain>
    </source>
</reference>